<name>A0A1H1MU41_9FLAO</name>
<evidence type="ECO:0000313" key="2">
    <source>
        <dbReference type="EMBL" id="SDR90102.1"/>
    </source>
</evidence>
<proteinExistence type="predicted"/>
<dbReference type="Proteomes" id="UP000198858">
    <property type="component" value="Chromosome I"/>
</dbReference>
<evidence type="ECO:0000313" key="3">
    <source>
        <dbReference type="Proteomes" id="UP000198858"/>
    </source>
</evidence>
<keyword evidence="1" id="KW-1133">Transmembrane helix</keyword>
<sequence>MYLKSLFIDTTGGEIQKLGYDIGAFIGDNIFLIAGLLVGIIFAIFMRKNLKVKP</sequence>
<accession>A0A1H1MU41</accession>
<keyword evidence="3" id="KW-1185">Reference proteome</keyword>
<dbReference type="RefSeq" id="WP_157717382.1">
    <property type="nucleotide sequence ID" value="NZ_LT629745.1"/>
</dbReference>
<dbReference type="STRING" id="1250231.SAMN04488552_1447"/>
<gene>
    <name evidence="2" type="ORF">SAMN04488552_1447</name>
</gene>
<protein>
    <submittedName>
        <fullName evidence="2">Uncharacterized protein</fullName>
    </submittedName>
</protein>
<organism evidence="2 3">
    <name type="scientific">Christiangramia echinicola</name>
    <dbReference type="NCBI Taxonomy" id="279359"/>
    <lineage>
        <taxon>Bacteria</taxon>
        <taxon>Pseudomonadati</taxon>
        <taxon>Bacteroidota</taxon>
        <taxon>Flavobacteriia</taxon>
        <taxon>Flavobacteriales</taxon>
        <taxon>Flavobacteriaceae</taxon>
        <taxon>Christiangramia</taxon>
    </lineage>
</organism>
<dbReference type="AlphaFoldDB" id="A0A1H1MU41"/>
<reference evidence="2 3" key="1">
    <citation type="submission" date="2016-10" db="EMBL/GenBank/DDBJ databases">
        <authorList>
            <person name="Varghese N."/>
            <person name="Submissions S."/>
        </authorList>
    </citation>
    <scope>NUCLEOTIDE SEQUENCE [LARGE SCALE GENOMIC DNA]</scope>
    <source>
        <strain evidence="2 3">Mar_2010_102</strain>
    </source>
</reference>
<dbReference type="EMBL" id="LT629745">
    <property type="protein sequence ID" value="SDR90102.1"/>
    <property type="molecule type" value="Genomic_DNA"/>
</dbReference>
<feature type="transmembrane region" description="Helical" evidence="1">
    <location>
        <begin position="22"/>
        <end position="45"/>
    </location>
</feature>
<keyword evidence="1" id="KW-0472">Membrane</keyword>
<evidence type="ECO:0000256" key="1">
    <source>
        <dbReference type="SAM" id="Phobius"/>
    </source>
</evidence>
<keyword evidence="1" id="KW-0812">Transmembrane</keyword>